<accession>A0A4V2RWU6</accession>
<keyword evidence="2" id="KW-1185">Reference proteome</keyword>
<protein>
    <submittedName>
        <fullName evidence="1">Uncharacterized protein</fullName>
    </submittedName>
</protein>
<dbReference type="AlphaFoldDB" id="A0A4V2RWU6"/>
<gene>
    <name evidence="1" type="ORF">EV666_1144</name>
</gene>
<evidence type="ECO:0000313" key="1">
    <source>
        <dbReference type="EMBL" id="TCO10301.1"/>
    </source>
</evidence>
<evidence type="ECO:0000313" key="2">
    <source>
        <dbReference type="Proteomes" id="UP000294881"/>
    </source>
</evidence>
<organism evidence="1 2">
    <name type="scientific">Camelimonas lactis</name>
    <dbReference type="NCBI Taxonomy" id="659006"/>
    <lineage>
        <taxon>Bacteria</taxon>
        <taxon>Pseudomonadati</taxon>
        <taxon>Pseudomonadota</taxon>
        <taxon>Alphaproteobacteria</taxon>
        <taxon>Hyphomicrobiales</taxon>
        <taxon>Chelatococcaceae</taxon>
        <taxon>Camelimonas</taxon>
    </lineage>
</organism>
<dbReference type="Proteomes" id="UP000294881">
    <property type="component" value="Unassembled WGS sequence"/>
</dbReference>
<dbReference type="EMBL" id="SLWL01000014">
    <property type="protein sequence ID" value="TCO10301.1"/>
    <property type="molecule type" value="Genomic_DNA"/>
</dbReference>
<name>A0A4V2RWU6_9HYPH</name>
<sequence length="84" mass="9027">MVIHVSFAGVAIPEVMNNNFRASPRPERRPAVQAFDPHFAPSKSFDDALFGDMRQTTPPRRVVAMPHPAVGAHGLAAGVAPRQG</sequence>
<reference evidence="1 2" key="1">
    <citation type="submission" date="2019-03" db="EMBL/GenBank/DDBJ databases">
        <title>Genomic Encyclopedia of Type Strains, Phase IV (KMG-IV): sequencing the most valuable type-strain genomes for metagenomic binning, comparative biology and taxonomic classification.</title>
        <authorList>
            <person name="Goeker M."/>
        </authorList>
    </citation>
    <scope>NUCLEOTIDE SEQUENCE [LARGE SCALE GENOMIC DNA]</scope>
    <source>
        <strain evidence="1 2">DSM 22958</strain>
    </source>
</reference>
<proteinExistence type="predicted"/>
<comment type="caution">
    <text evidence="1">The sequence shown here is derived from an EMBL/GenBank/DDBJ whole genome shotgun (WGS) entry which is preliminary data.</text>
</comment>